<evidence type="ECO:0000313" key="1">
    <source>
        <dbReference type="EMBL" id="GAI95447.1"/>
    </source>
</evidence>
<sequence>WGWAELNVLERINLLKKMVKEAEKIVNWQEDIYTALHNIDAAWVVSGILALARIPNIDWGRISANFPRTIAELLSDHNLANHPLAIIPVMNWAHISGLFPRTIAALLSDHNLANHPLAIIPTMDDGHIPNLETLSYGGAFAVAQIPGLPASRITSGQFPLSRMPRAASGLFLEGNGLAANPIYNALIAADIPNLDAAKIVSGVFPVARGGTGLSTLALGGILYISALNTLSRLAPTAANQVLRSTAANALQFAALLAADIPNLDAAKITTG</sequence>
<proteinExistence type="predicted"/>
<protein>
    <submittedName>
        <fullName evidence="1">Uncharacterized protein</fullName>
    </submittedName>
</protein>
<dbReference type="EMBL" id="BARW01020764">
    <property type="protein sequence ID" value="GAI95447.1"/>
    <property type="molecule type" value="Genomic_DNA"/>
</dbReference>
<gene>
    <name evidence="1" type="ORF">S12H4_35019</name>
</gene>
<accession>X1SQW4</accession>
<name>X1SQW4_9ZZZZ</name>
<dbReference type="AlphaFoldDB" id="X1SQW4"/>
<comment type="caution">
    <text evidence="1">The sequence shown here is derived from an EMBL/GenBank/DDBJ whole genome shotgun (WGS) entry which is preliminary data.</text>
</comment>
<reference evidence="1" key="1">
    <citation type="journal article" date="2014" name="Front. Microbiol.">
        <title>High frequency of phylogenetically diverse reductive dehalogenase-homologous genes in deep subseafloor sedimentary metagenomes.</title>
        <authorList>
            <person name="Kawai M."/>
            <person name="Futagami T."/>
            <person name="Toyoda A."/>
            <person name="Takaki Y."/>
            <person name="Nishi S."/>
            <person name="Hori S."/>
            <person name="Arai W."/>
            <person name="Tsubouchi T."/>
            <person name="Morono Y."/>
            <person name="Uchiyama I."/>
            <person name="Ito T."/>
            <person name="Fujiyama A."/>
            <person name="Inagaki F."/>
            <person name="Takami H."/>
        </authorList>
    </citation>
    <scope>NUCLEOTIDE SEQUENCE</scope>
    <source>
        <strain evidence="1">Expedition CK06-06</strain>
    </source>
</reference>
<feature type="non-terminal residue" evidence="1">
    <location>
        <position position="271"/>
    </location>
</feature>
<organism evidence="1">
    <name type="scientific">marine sediment metagenome</name>
    <dbReference type="NCBI Taxonomy" id="412755"/>
    <lineage>
        <taxon>unclassified sequences</taxon>
        <taxon>metagenomes</taxon>
        <taxon>ecological metagenomes</taxon>
    </lineage>
</organism>
<feature type="non-terminal residue" evidence="1">
    <location>
        <position position="1"/>
    </location>
</feature>